<accession>A0ABZ2RJ97</accession>
<organism evidence="6 7">
    <name type="scientific">Ectopseudomonas mendocina</name>
    <name type="common">Pseudomonas mendocina</name>
    <dbReference type="NCBI Taxonomy" id="300"/>
    <lineage>
        <taxon>Bacteria</taxon>
        <taxon>Pseudomonadati</taxon>
        <taxon>Pseudomonadota</taxon>
        <taxon>Gammaproteobacteria</taxon>
        <taxon>Pseudomonadales</taxon>
        <taxon>Pseudomonadaceae</taxon>
        <taxon>Ectopseudomonas</taxon>
    </lineage>
</organism>
<dbReference type="InterPro" id="IPR050263">
    <property type="entry name" value="Bact_Fimbrial_Adh_Pro"/>
</dbReference>
<dbReference type="SUPFAM" id="SSF49401">
    <property type="entry name" value="Bacterial adhesins"/>
    <property type="match status" value="1"/>
</dbReference>
<comment type="similarity">
    <text evidence="2">Belongs to the fimbrial protein family.</text>
</comment>
<reference evidence="6 7" key="1">
    <citation type="submission" date="2024-03" db="EMBL/GenBank/DDBJ databases">
        <title>Complete genome of BD2.</title>
        <authorList>
            <person name="Cao G."/>
        </authorList>
    </citation>
    <scope>NUCLEOTIDE SEQUENCE [LARGE SCALE GENOMIC DNA]</scope>
    <source>
        <strain evidence="6 7">BD2</strain>
    </source>
</reference>
<dbReference type="Gene3D" id="2.60.40.3310">
    <property type="match status" value="1"/>
</dbReference>
<keyword evidence="7" id="KW-1185">Reference proteome</keyword>
<evidence type="ECO:0000259" key="5">
    <source>
        <dbReference type="Pfam" id="PF00419"/>
    </source>
</evidence>
<evidence type="ECO:0000313" key="6">
    <source>
        <dbReference type="EMBL" id="WXL25670.1"/>
    </source>
</evidence>
<feature type="chain" id="PRO_5047000117" evidence="4">
    <location>
        <begin position="24"/>
        <end position="341"/>
    </location>
</feature>
<comment type="subcellular location">
    <subcellularLocation>
        <location evidence="1">Fimbrium</location>
    </subcellularLocation>
</comment>
<dbReference type="Proteomes" id="UP001476583">
    <property type="component" value="Chromosome"/>
</dbReference>
<protein>
    <submittedName>
        <fullName evidence="6">Fimbrial protein</fullName>
    </submittedName>
</protein>
<dbReference type="PANTHER" id="PTHR33420">
    <property type="entry name" value="FIMBRIAL SUBUNIT ELFA-RELATED"/>
    <property type="match status" value="1"/>
</dbReference>
<keyword evidence="4" id="KW-0732">Signal</keyword>
<dbReference type="EMBL" id="CP148074">
    <property type="protein sequence ID" value="WXL25670.1"/>
    <property type="molecule type" value="Genomic_DNA"/>
</dbReference>
<evidence type="ECO:0000313" key="7">
    <source>
        <dbReference type="Proteomes" id="UP001476583"/>
    </source>
</evidence>
<proteinExistence type="inferred from homology"/>
<evidence type="ECO:0000256" key="4">
    <source>
        <dbReference type="SAM" id="SignalP"/>
    </source>
</evidence>
<dbReference type="InterPro" id="IPR000259">
    <property type="entry name" value="Adhesion_dom_fimbrial"/>
</dbReference>
<dbReference type="Gene3D" id="2.60.40.1090">
    <property type="entry name" value="Fimbrial-type adhesion domain"/>
    <property type="match status" value="1"/>
</dbReference>
<gene>
    <name evidence="6" type="ORF">WG219_20625</name>
</gene>
<dbReference type="InterPro" id="IPR036937">
    <property type="entry name" value="Adhesion_dom_fimbrial_sf"/>
</dbReference>
<feature type="domain" description="Fimbrial-type adhesion" evidence="5">
    <location>
        <begin position="201"/>
        <end position="340"/>
    </location>
</feature>
<evidence type="ECO:0000256" key="3">
    <source>
        <dbReference type="ARBA" id="ARBA00023263"/>
    </source>
</evidence>
<evidence type="ECO:0000256" key="2">
    <source>
        <dbReference type="ARBA" id="ARBA00006671"/>
    </source>
</evidence>
<evidence type="ECO:0000256" key="1">
    <source>
        <dbReference type="ARBA" id="ARBA00004561"/>
    </source>
</evidence>
<dbReference type="InterPro" id="IPR008966">
    <property type="entry name" value="Adhesion_dom_sf"/>
</dbReference>
<feature type="signal peptide" evidence="4">
    <location>
        <begin position="1"/>
        <end position="23"/>
    </location>
</feature>
<name>A0ABZ2RJ97_ECTME</name>
<sequence length="341" mass="36567">MLSRLLPLIKLLFLIFFSKNAYAINCSPTPATYLSLPKLIQEHTAPSVGKPLGDDKSHASYSHLGCEITPGMGKLEISIDAPQAPSMAKGIFASPIPGVGFKIKVHPTVGHHIDGQSTLNLHKNCQYGFLTNSTHKLCDVDYNAAIPGEPVVVWNSITYTFYQTSPVISPGSTTQSKIGQIKLYNSDGTYSSQDLFFNASTLVLGTCDLTTKSIIIDMPRGDAKHFDGIGSASSESGSEKAFNIPLKCNAGTRVNLQIDGDAEDASLGLLKLSSGARTASGAAIQLLHKNSPIKLGELFFIDTVKTAGTFRIPMSARYIQTQEQIKPGKANSTATITLKYL</sequence>
<dbReference type="Pfam" id="PF00419">
    <property type="entry name" value="Fimbrial"/>
    <property type="match status" value="1"/>
</dbReference>
<keyword evidence="3" id="KW-0281">Fimbrium</keyword>
<dbReference type="PANTHER" id="PTHR33420:SF14">
    <property type="entry name" value="TYPE 1 FIMBRIN D-MANNOSE SPECIFIC ADHESIN"/>
    <property type="match status" value="1"/>
</dbReference>